<evidence type="ECO:0000313" key="1">
    <source>
        <dbReference type="EMBL" id="KAI3801749.1"/>
    </source>
</evidence>
<gene>
    <name evidence="1" type="ORF">L1987_29863</name>
</gene>
<keyword evidence="2" id="KW-1185">Reference proteome</keyword>
<comment type="caution">
    <text evidence="1">The sequence shown here is derived from an EMBL/GenBank/DDBJ whole genome shotgun (WGS) entry which is preliminary data.</text>
</comment>
<name>A0ACB9I144_9ASTR</name>
<sequence>MTYPNRGGYWPSWIEDDFPVSDIKTAFFTHVYYAFLSPNNTTFHFEIDEPTTVSLRKFTSTLHKKKPPVKTLFSIGGGSVGLDVFSHMASGHDSRKSFIRATIQVARKFDFDGVDLDWEYPQSQTDMNNFGLLLAEWRVAVNEEAMFTCKPRLLLSAATYYKPEVTFDNVHCMYPVESINKNLDWINAMCYDYHGSWDVTATGTLAALYDSNSNVSTSYGLQSWIKAKIPQEKLVMGLPLYGRTWRLKNPSIHGIGAPAVGLGPGNDGAMLYSEVQDFNAQNKAMVVFDEPTVSYYSVAGTSWIGYDGVRSVKRKIEYARSLKIGGYFFWTVIGDQEWEISRLASETWTY</sequence>
<reference evidence="2" key="1">
    <citation type="journal article" date="2022" name="Mol. Ecol. Resour.">
        <title>The genomes of chicory, endive, great burdock and yacon provide insights into Asteraceae palaeo-polyploidization history and plant inulin production.</title>
        <authorList>
            <person name="Fan W."/>
            <person name="Wang S."/>
            <person name="Wang H."/>
            <person name="Wang A."/>
            <person name="Jiang F."/>
            <person name="Liu H."/>
            <person name="Zhao H."/>
            <person name="Xu D."/>
            <person name="Zhang Y."/>
        </authorList>
    </citation>
    <scope>NUCLEOTIDE SEQUENCE [LARGE SCALE GENOMIC DNA]</scope>
    <source>
        <strain evidence="2">cv. Yunnan</strain>
    </source>
</reference>
<proteinExistence type="predicted"/>
<organism evidence="1 2">
    <name type="scientific">Smallanthus sonchifolius</name>
    <dbReference type="NCBI Taxonomy" id="185202"/>
    <lineage>
        <taxon>Eukaryota</taxon>
        <taxon>Viridiplantae</taxon>
        <taxon>Streptophyta</taxon>
        <taxon>Embryophyta</taxon>
        <taxon>Tracheophyta</taxon>
        <taxon>Spermatophyta</taxon>
        <taxon>Magnoliopsida</taxon>
        <taxon>eudicotyledons</taxon>
        <taxon>Gunneridae</taxon>
        <taxon>Pentapetalae</taxon>
        <taxon>asterids</taxon>
        <taxon>campanulids</taxon>
        <taxon>Asterales</taxon>
        <taxon>Asteraceae</taxon>
        <taxon>Asteroideae</taxon>
        <taxon>Heliantheae alliance</taxon>
        <taxon>Millerieae</taxon>
        <taxon>Smallanthus</taxon>
    </lineage>
</organism>
<accession>A0ACB9I144</accession>
<evidence type="ECO:0000313" key="2">
    <source>
        <dbReference type="Proteomes" id="UP001056120"/>
    </source>
</evidence>
<protein>
    <submittedName>
        <fullName evidence="1">Uncharacterized protein</fullName>
    </submittedName>
</protein>
<dbReference type="Proteomes" id="UP001056120">
    <property type="component" value="Linkage Group LG10"/>
</dbReference>
<dbReference type="EMBL" id="CM042027">
    <property type="protein sequence ID" value="KAI3801749.1"/>
    <property type="molecule type" value="Genomic_DNA"/>
</dbReference>
<reference evidence="1 2" key="2">
    <citation type="journal article" date="2022" name="Mol. Ecol. Resour.">
        <title>The genomes of chicory, endive, great burdock and yacon provide insights into Asteraceae paleo-polyploidization history and plant inulin production.</title>
        <authorList>
            <person name="Fan W."/>
            <person name="Wang S."/>
            <person name="Wang H."/>
            <person name="Wang A."/>
            <person name="Jiang F."/>
            <person name="Liu H."/>
            <person name="Zhao H."/>
            <person name="Xu D."/>
            <person name="Zhang Y."/>
        </authorList>
    </citation>
    <scope>NUCLEOTIDE SEQUENCE [LARGE SCALE GENOMIC DNA]</scope>
    <source>
        <strain evidence="2">cv. Yunnan</strain>
        <tissue evidence="1">Leaves</tissue>
    </source>
</reference>